<name>A0ACC2PE25_9HYME</name>
<proteinExistence type="predicted"/>
<accession>A0ACC2PE25</accession>
<dbReference type="EMBL" id="CM056742">
    <property type="protein sequence ID" value="KAJ8681056.1"/>
    <property type="molecule type" value="Genomic_DNA"/>
</dbReference>
<protein>
    <submittedName>
        <fullName evidence="1">Uncharacterized protein</fullName>
    </submittedName>
</protein>
<dbReference type="Proteomes" id="UP001239111">
    <property type="component" value="Chromosome 2"/>
</dbReference>
<sequence length="301" mass="35571">MSITDIYSSNVQYLYRVRSCSASAIVVWIAIFFTITIPLFFIHHTGGYWIRTRTYWEKPDVHFKHKYFLMIDQGNSDPLVCSTFSHYKDNVLRDDCNLVKVQEVDNDANGIQDALHLEILFYSNKPIRSLILLLFFNYELKEHIRVISETMTVIEHTLAPEVQEIEFIGDLSLRQNDALIHDEIYHVEDNSTDLNHFTINELLLENTHRLLSGTLTNLRILPKLGYIKDEAIIIKAQIYYTIQAINYRPGFWEEIKWAWMQYLSIFVIVMYFIRRVLNQMFSTQRLQSYIVVPWGQKSKLS</sequence>
<gene>
    <name evidence="1" type="ORF">QAD02_016843</name>
</gene>
<reference evidence="1" key="1">
    <citation type="submission" date="2023-04" db="EMBL/GenBank/DDBJ databases">
        <title>A chromosome-level genome assembly of the parasitoid wasp Eretmocerus hayati.</title>
        <authorList>
            <person name="Zhong Y."/>
            <person name="Liu S."/>
            <person name="Liu Y."/>
        </authorList>
    </citation>
    <scope>NUCLEOTIDE SEQUENCE</scope>
    <source>
        <strain evidence="1">ZJU_SS_LIU_2023</strain>
    </source>
</reference>
<organism evidence="1 2">
    <name type="scientific">Eretmocerus hayati</name>
    <dbReference type="NCBI Taxonomy" id="131215"/>
    <lineage>
        <taxon>Eukaryota</taxon>
        <taxon>Metazoa</taxon>
        <taxon>Ecdysozoa</taxon>
        <taxon>Arthropoda</taxon>
        <taxon>Hexapoda</taxon>
        <taxon>Insecta</taxon>
        <taxon>Pterygota</taxon>
        <taxon>Neoptera</taxon>
        <taxon>Endopterygota</taxon>
        <taxon>Hymenoptera</taxon>
        <taxon>Apocrita</taxon>
        <taxon>Proctotrupomorpha</taxon>
        <taxon>Chalcidoidea</taxon>
        <taxon>Aphelinidae</taxon>
        <taxon>Aphelininae</taxon>
        <taxon>Eretmocerus</taxon>
    </lineage>
</organism>
<evidence type="ECO:0000313" key="2">
    <source>
        <dbReference type="Proteomes" id="UP001239111"/>
    </source>
</evidence>
<keyword evidence="2" id="KW-1185">Reference proteome</keyword>
<evidence type="ECO:0000313" key="1">
    <source>
        <dbReference type="EMBL" id="KAJ8681056.1"/>
    </source>
</evidence>
<comment type="caution">
    <text evidence="1">The sequence shown here is derived from an EMBL/GenBank/DDBJ whole genome shotgun (WGS) entry which is preliminary data.</text>
</comment>